<keyword evidence="2" id="KW-1185">Reference proteome</keyword>
<dbReference type="AlphaFoldDB" id="A0A919H1Y5"/>
<evidence type="ECO:0000313" key="2">
    <source>
        <dbReference type="Proteomes" id="UP000600026"/>
    </source>
</evidence>
<sequence>MSADVETLERLLPLWQAPDFPPRWVIWQAGGDEVMVFDREFNIPVDVDDAALDEVLRRMREAGAPESADYPGRACG</sequence>
<evidence type="ECO:0000313" key="1">
    <source>
        <dbReference type="EMBL" id="GHI88861.1"/>
    </source>
</evidence>
<protein>
    <submittedName>
        <fullName evidence="1">Uncharacterized protein</fullName>
    </submittedName>
</protein>
<comment type="caution">
    <text evidence="1">The sequence shown here is derived from an EMBL/GenBank/DDBJ whole genome shotgun (WGS) entry which is preliminary data.</text>
</comment>
<proteinExistence type="predicted"/>
<reference evidence="1" key="1">
    <citation type="submission" date="2020-09" db="EMBL/GenBank/DDBJ databases">
        <title>Whole genome shotgun sequence of Streptomyces xanthophaeus NBRC 12829.</title>
        <authorList>
            <person name="Komaki H."/>
            <person name="Tamura T."/>
        </authorList>
    </citation>
    <scope>NUCLEOTIDE SEQUENCE</scope>
    <source>
        <strain evidence="1">NBRC 12829</strain>
    </source>
</reference>
<name>A0A919H1Y5_9ACTN</name>
<dbReference type="EMBL" id="BNEE01000006">
    <property type="protein sequence ID" value="GHI88861.1"/>
    <property type="molecule type" value="Genomic_DNA"/>
</dbReference>
<accession>A0A919H1Y5</accession>
<gene>
    <name evidence="1" type="ORF">Sxan_62250</name>
</gene>
<dbReference type="RefSeq" id="WP_031138566.1">
    <property type="nucleotide sequence ID" value="NZ_BNEE01000006.1"/>
</dbReference>
<dbReference type="OrthoDB" id="4244267at2"/>
<organism evidence="1 2">
    <name type="scientific">Streptomyces xanthophaeus</name>
    <dbReference type="NCBI Taxonomy" id="67385"/>
    <lineage>
        <taxon>Bacteria</taxon>
        <taxon>Bacillati</taxon>
        <taxon>Actinomycetota</taxon>
        <taxon>Actinomycetes</taxon>
        <taxon>Kitasatosporales</taxon>
        <taxon>Streptomycetaceae</taxon>
        <taxon>Streptomyces</taxon>
    </lineage>
</organism>
<dbReference type="Proteomes" id="UP000600026">
    <property type="component" value="Unassembled WGS sequence"/>
</dbReference>